<dbReference type="Proteomes" id="UP000284152">
    <property type="component" value="Unassembled WGS sequence"/>
</dbReference>
<proteinExistence type="predicted"/>
<comment type="caution">
    <text evidence="2">The sequence shown here is derived from an EMBL/GenBank/DDBJ whole genome shotgun (WGS) entry which is preliminary data.</text>
</comment>
<dbReference type="Proteomes" id="UP000283325">
    <property type="component" value="Unassembled WGS sequence"/>
</dbReference>
<name>A0A415MX68_9FIRM</name>
<dbReference type="AlphaFoldDB" id="A0A415MX68"/>
<reference evidence="3 4" key="1">
    <citation type="submission" date="2018-08" db="EMBL/GenBank/DDBJ databases">
        <title>A genome reference for cultivated species of the human gut microbiota.</title>
        <authorList>
            <person name="Zou Y."/>
            <person name="Xue W."/>
            <person name="Luo G."/>
        </authorList>
    </citation>
    <scope>NUCLEOTIDE SEQUENCE [LARGE SCALE GENOMIC DNA]</scope>
    <source>
        <strain evidence="2 3">AF36-1BH</strain>
        <strain evidence="1 4">AF42-21</strain>
    </source>
</reference>
<dbReference type="EMBL" id="QRPD01000010">
    <property type="protein sequence ID" value="RHL86653.1"/>
    <property type="molecule type" value="Genomic_DNA"/>
</dbReference>
<evidence type="ECO:0000313" key="2">
    <source>
        <dbReference type="EMBL" id="RHL86653.1"/>
    </source>
</evidence>
<evidence type="ECO:0000313" key="1">
    <source>
        <dbReference type="EMBL" id="RHK63625.1"/>
    </source>
</evidence>
<dbReference type="EMBL" id="QRNS01000010">
    <property type="protein sequence ID" value="RHK63625.1"/>
    <property type="molecule type" value="Genomic_DNA"/>
</dbReference>
<gene>
    <name evidence="1" type="ORF">DW054_08115</name>
    <name evidence="2" type="ORF">DWZ98_11760</name>
</gene>
<protein>
    <submittedName>
        <fullName evidence="2">Uncharacterized protein</fullName>
    </submittedName>
</protein>
<sequence length="87" mass="10189">MPKKIIQECLGILAARCASCNCMTYFYCVPLQVYTPFRSAQNHCPPDNMRPAGRFCVIRNAIFYIHKKSDWFIPITSYINIYLQNYI</sequence>
<organism evidence="2 3">
    <name type="scientific">Dorea formicigenerans</name>
    <dbReference type="NCBI Taxonomy" id="39486"/>
    <lineage>
        <taxon>Bacteria</taxon>
        <taxon>Bacillati</taxon>
        <taxon>Bacillota</taxon>
        <taxon>Clostridia</taxon>
        <taxon>Lachnospirales</taxon>
        <taxon>Lachnospiraceae</taxon>
        <taxon>Dorea</taxon>
    </lineage>
</organism>
<evidence type="ECO:0000313" key="3">
    <source>
        <dbReference type="Proteomes" id="UP000283325"/>
    </source>
</evidence>
<accession>A0A415MX68</accession>
<evidence type="ECO:0000313" key="4">
    <source>
        <dbReference type="Proteomes" id="UP000284152"/>
    </source>
</evidence>